<organism evidence="3 4">
    <name type="scientific">Paracoccus albicereus</name>
    <dbReference type="NCBI Taxonomy" id="2922394"/>
    <lineage>
        <taxon>Bacteria</taxon>
        <taxon>Pseudomonadati</taxon>
        <taxon>Pseudomonadota</taxon>
        <taxon>Alphaproteobacteria</taxon>
        <taxon>Rhodobacterales</taxon>
        <taxon>Paracoccaceae</taxon>
        <taxon>Paracoccus</taxon>
    </lineage>
</organism>
<dbReference type="InterPro" id="IPR025738">
    <property type="entry name" value="BatD"/>
</dbReference>
<evidence type="ECO:0000313" key="4">
    <source>
        <dbReference type="Proteomes" id="UP001203945"/>
    </source>
</evidence>
<proteinExistence type="predicted"/>
<keyword evidence="2" id="KW-0732">Signal</keyword>
<evidence type="ECO:0000256" key="1">
    <source>
        <dbReference type="SAM" id="MobiDB-lite"/>
    </source>
</evidence>
<name>A0ABT1MTL4_9RHOB</name>
<evidence type="ECO:0000256" key="2">
    <source>
        <dbReference type="SAM" id="SignalP"/>
    </source>
</evidence>
<dbReference type="RefSeq" id="WP_255329183.1">
    <property type="nucleotide sequence ID" value="NZ_JAKZEU010000002.1"/>
</dbReference>
<evidence type="ECO:0000313" key="3">
    <source>
        <dbReference type="EMBL" id="MCQ0970201.1"/>
    </source>
</evidence>
<dbReference type="PANTHER" id="PTHR40940">
    <property type="entry name" value="PROTEIN BATD-RELATED"/>
    <property type="match status" value="1"/>
</dbReference>
<feature type="chain" id="PRO_5046668675" description="Oxygen tolerance protein BatD" evidence="2">
    <location>
        <begin position="18"/>
        <end position="408"/>
    </location>
</feature>
<dbReference type="PANTHER" id="PTHR40940:SF1">
    <property type="entry name" value="PROTEIN BATD"/>
    <property type="match status" value="1"/>
</dbReference>
<gene>
    <name evidence="3" type="ORF">MLD63_07180</name>
</gene>
<feature type="region of interest" description="Disordered" evidence="1">
    <location>
        <begin position="389"/>
        <end position="408"/>
    </location>
</feature>
<evidence type="ECO:0008006" key="5">
    <source>
        <dbReference type="Google" id="ProtNLM"/>
    </source>
</evidence>
<comment type="caution">
    <text evidence="3">The sequence shown here is derived from an EMBL/GenBank/DDBJ whole genome shotgun (WGS) entry which is preliminary data.</text>
</comment>
<dbReference type="EMBL" id="JAKZEU010000002">
    <property type="protein sequence ID" value="MCQ0970201.1"/>
    <property type="molecule type" value="Genomic_DNA"/>
</dbReference>
<reference evidence="3 4" key="1">
    <citation type="submission" date="2022-03" db="EMBL/GenBank/DDBJ databases">
        <authorList>
            <person name="He Y."/>
        </authorList>
    </citation>
    <scope>NUCLEOTIDE SEQUENCE [LARGE SCALE GENOMIC DNA]</scope>
    <source>
        <strain evidence="3 4">TK19116</strain>
    </source>
</reference>
<dbReference type="Proteomes" id="UP001203945">
    <property type="component" value="Unassembled WGS sequence"/>
</dbReference>
<keyword evidence="4" id="KW-1185">Reference proteome</keyword>
<accession>A0ABT1MTL4</accession>
<protein>
    <recommendedName>
        <fullName evidence="5">Oxygen tolerance protein BatD</fullName>
    </recommendedName>
</protein>
<feature type="signal peptide" evidence="2">
    <location>
        <begin position="1"/>
        <end position="17"/>
    </location>
</feature>
<sequence>MVRLLVLLFLMAGPVAAQDRDTLDLQLVLDPREPPLEGEMVLGTLRGIYRETITNEDLKLRDMTDFAWSRLGQDDWSDQRIEGRAARVFERRIAFFPQRPGMLEILPIAHELEILDDAGRRERVIVRSAPVPIEVEAKPAGADAGWLPVRALELSETWSADPAQLEDGQSVVRRVVLRALGATPEMMPEQPQLRQPWLIAFTPPFERDFQVTAQGPVTTLVWTWQLRPITGEPGVIPAVTIPYFDTGTRQPASATIPAAQIGYASFSDNAATGWRKDPGVGRAHLALVALTTLLVTIAGLQGRAWAASAWARSGDWLRRRRQLRHLSVLAGRGDVRGFRSLAKSMLGSESLRGEMLASVDEVLFGRDRGTESVDLRQVYRDICRHLNDRGSAGGSQDTNTPLRPRASP</sequence>